<keyword evidence="5 7" id="KW-0472">Membrane</keyword>
<dbReference type="RefSeq" id="WP_011699960.1">
    <property type="nucleotide sequence ID" value="NC_008554.1"/>
</dbReference>
<evidence type="ECO:0000256" key="6">
    <source>
        <dbReference type="SAM" id="MobiDB-lite"/>
    </source>
</evidence>
<sequence>MAFAQRIGLLLFLLATADFFSVASPHFPSFRNVFNIFVQSSPTLLAAVGMTVVIATAGIDLSVGSIMALSGILAALAMKTHSAGVGGVAGSSVRRGGGRERGSPAAGMTHGLVAGERGTFSAG</sequence>
<evidence type="ECO:0000256" key="4">
    <source>
        <dbReference type="ARBA" id="ARBA00022989"/>
    </source>
</evidence>
<dbReference type="GO" id="GO:0022857">
    <property type="term" value="F:transmembrane transporter activity"/>
    <property type="evidence" value="ECO:0007669"/>
    <property type="project" value="InterPro"/>
</dbReference>
<feature type="region of interest" description="Disordered" evidence="6">
    <location>
        <begin position="86"/>
        <end position="110"/>
    </location>
</feature>
<evidence type="ECO:0000256" key="3">
    <source>
        <dbReference type="ARBA" id="ARBA00022692"/>
    </source>
</evidence>
<keyword evidence="4 7" id="KW-1133">Transmembrane helix</keyword>
<dbReference type="STRING" id="335543.Sfum_3162"/>
<protein>
    <recommendedName>
        <fullName evidence="10">ABC transporter permease</fullName>
    </recommendedName>
</protein>
<organism evidence="8 9">
    <name type="scientific">Syntrophobacter fumaroxidans (strain DSM 10017 / MPOB)</name>
    <dbReference type="NCBI Taxonomy" id="335543"/>
    <lineage>
        <taxon>Bacteria</taxon>
        <taxon>Pseudomonadati</taxon>
        <taxon>Thermodesulfobacteriota</taxon>
        <taxon>Syntrophobacteria</taxon>
        <taxon>Syntrophobacterales</taxon>
        <taxon>Syntrophobacteraceae</taxon>
        <taxon>Syntrophobacter</taxon>
    </lineage>
</organism>
<evidence type="ECO:0000256" key="1">
    <source>
        <dbReference type="ARBA" id="ARBA00004651"/>
    </source>
</evidence>
<dbReference type="Pfam" id="PF02653">
    <property type="entry name" value="BPD_transp_2"/>
    <property type="match status" value="1"/>
</dbReference>
<gene>
    <name evidence="8" type="ordered locus">Sfum_3162</name>
</gene>
<dbReference type="OrthoDB" id="5422926at2"/>
<evidence type="ECO:0008006" key="10">
    <source>
        <dbReference type="Google" id="ProtNLM"/>
    </source>
</evidence>
<proteinExistence type="predicted"/>
<keyword evidence="2" id="KW-1003">Cell membrane</keyword>
<keyword evidence="9" id="KW-1185">Reference proteome</keyword>
<dbReference type="EMBL" id="CP000478">
    <property type="protein sequence ID" value="ABK18835.1"/>
    <property type="molecule type" value="Genomic_DNA"/>
</dbReference>
<dbReference type="InParanoid" id="A0LN33"/>
<evidence type="ECO:0000256" key="7">
    <source>
        <dbReference type="SAM" id="Phobius"/>
    </source>
</evidence>
<name>A0LN33_SYNFM</name>
<dbReference type="InterPro" id="IPR001851">
    <property type="entry name" value="ABC_transp_permease"/>
</dbReference>
<evidence type="ECO:0000313" key="9">
    <source>
        <dbReference type="Proteomes" id="UP000001784"/>
    </source>
</evidence>
<dbReference type="eggNOG" id="COG1172">
    <property type="taxonomic scope" value="Bacteria"/>
</dbReference>
<dbReference type="HOGENOM" id="CLU_2014138_0_0_7"/>
<feature type="transmembrane region" description="Helical" evidence="7">
    <location>
        <begin position="47"/>
        <end position="76"/>
    </location>
</feature>
<dbReference type="PANTHER" id="PTHR32196">
    <property type="entry name" value="ABC TRANSPORTER PERMEASE PROTEIN YPHD-RELATED-RELATED"/>
    <property type="match status" value="1"/>
</dbReference>
<comment type="subcellular location">
    <subcellularLocation>
        <location evidence="1">Cell membrane</location>
        <topology evidence="1">Multi-pass membrane protein</topology>
    </subcellularLocation>
</comment>
<evidence type="ECO:0000256" key="5">
    <source>
        <dbReference type="ARBA" id="ARBA00023136"/>
    </source>
</evidence>
<dbReference type="AlphaFoldDB" id="A0LN33"/>
<dbReference type="Proteomes" id="UP000001784">
    <property type="component" value="Chromosome"/>
</dbReference>
<dbReference type="GO" id="GO:0005886">
    <property type="term" value="C:plasma membrane"/>
    <property type="evidence" value="ECO:0007669"/>
    <property type="project" value="UniProtKB-SubCell"/>
</dbReference>
<dbReference type="KEGG" id="sfu:Sfum_3162"/>
<keyword evidence="3 7" id="KW-0812">Transmembrane</keyword>
<accession>A0LN33</accession>
<evidence type="ECO:0000313" key="8">
    <source>
        <dbReference type="EMBL" id="ABK18835.1"/>
    </source>
</evidence>
<reference evidence="8 9" key="1">
    <citation type="submission" date="2006-10" db="EMBL/GenBank/DDBJ databases">
        <title>Complete sequence of Syntrophobacter fumaroxidans MPOB.</title>
        <authorList>
            <consortium name="US DOE Joint Genome Institute"/>
            <person name="Copeland A."/>
            <person name="Lucas S."/>
            <person name="Lapidus A."/>
            <person name="Barry K."/>
            <person name="Detter J.C."/>
            <person name="Glavina del Rio T."/>
            <person name="Hammon N."/>
            <person name="Israni S."/>
            <person name="Pitluck S."/>
            <person name="Goltsman E.G."/>
            <person name="Martinez M."/>
            <person name="Schmutz J."/>
            <person name="Larimer F."/>
            <person name="Land M."/>
            <person name="Hauser L."/>
            <person name="Kyrpides N."/>
            <person name="Kim E."/>
            <person name="Boone D.R."/>
            <person name="Brockman F."/>
            <person name="Culley D."/>
            <person name="Ferry J."/>
            <person name="Gunsalus R."/>
            <person name="McInerney M.J."/>
            <person name="Morrison M."/>
            <person name="Plugge C."/>
            <person name="Rohlin L."/>
            <person name="Scholten J."/>
            <person name="Sieber J."/>
            <person name="Stams A.J.M."/>
            <person name="Worm P."/>
            <person name="Henstra A.M."/>
            <person name="Richardson P."/>
        </authorList>
    </citation>
    <scope>NUCLEOTIDE SEQUENCE [LARGE SCALE GENOMIC DNA]</scope>
    <source>
        <strain evidence="9">DSM 10017 / MPOB</strain>
    </source>
</reference>
<evidence type="ECO:0000256" key="2">
    <source>
        <dbReference type="ARBA" id="ARBA00022475"/>
    </source>
</evidence>